<accession>A0AAW0TIR1</accession>
<comment type="caution">
    <text evidence="3">The sequence shown here is derived from an EMBL/GenBank/DDBJ whole genome shotgun (WGS) entry which is preliminary data.</text>
</comment>
<feature type="transmembrane region" description="Helical" evidence="1">
    <location>
        <begin position="121"/>
        <end position="143"/>
    </location>
</feature>
<gene>
    <name evidence="3" type="ORF">O3P69_018079</name>
</gene>
<feature type="signal peptide" evidence="2">
    <location>
        <begin position="1"/>
        <end position="18"/>
    </location>
</feature>
<feature type="chain" id="PRO_5043665214" evidence="2">
    <location>
        <begin position="19"/>
        <end position="244"/>
    </location>
</feature>
<reference evidence="3 4" key="1">
    <citation type="submission" date="2023-03" db="EMBL/GenBank/DDBJ databases">
        <title>High-quality genome of Scylla paramamosain provides insights in environmental adaptation.</title>
        <authorList>
            <person name="Zhang L."/>
        </authorList>
    </citation>
    <scope>NUCLEOTIDE SEQUENCE [LARGE SCALE GENOMIC DNA]</scope>
    <source>
        <strain evidence="3">LZ_2023a</strain>
        <tissue evidence="3">Muscle</tissue>
    </source>
</reference>
<keyword evidence="1" id="KW-0812">Transmembrane</keyword>
<evidence type="ECO:0000313" key="3">
    <source>
        <dbReference type="EMBL" id="KAK8387176.1"/>
    </source>
</evidence>
<dbReference type="AlphaFoldDB" id="A0AAW0TIR1"/>
<sequence length="244" mass="27063">MRLTVVVAVAVLVGSAVAQLNVGPQGLSAPPINLISLFRFLRDAFNHFMGGDTSVAEEKQATGDVIQTLEDVAKKCLGDDHPCWPWLLDDNASDVQNVGIVEEWGNVFNLTDSRYVVTKWIMAYVAIIIVTSVLTLVIGYPYLITGQTFRSFHSLPFPDHQDSLLLLTWMLGEASGDESCLERVVCLNPERSARYLAVPNIFTSFFSSWVPVRYREQLGRLGDVTQNGLSHTCDQYLCPVLPNL</sequence>
<proteinExistence type="predicted"/>
<name>A0AAW0TIR1_SCYPA</name>
<keyword evidence="1" id="KW-0472">Membrane</keyword>
<keyword evidence="2" id="KW-0732">Signal</keyword>
<dbReference type="EMBL" id="JARAKH010000030">
    <property type="protein sequence ID" value="KAK8387176.1"/>
    <property type="molecule type" value="Genomic_DNA"/>
</dbReference>
<dbReference type="Proteomes" id="UP001487740">
    <property type="component" value="Unassembled WGS sequence"/>
</dbReference>
<evidence type="ECO:0000256" key="1">
    <source>
        <dbReference type="SAM" id="Phobius"/>
    </source>
</evidence>
<keyword evidence="4" id="KW-1185">Reference proteome</keyword>
<keyword evidence="1" id="KW-1133">Transmembrane helix</keyword>
<evidence type="ECO:0000313" key="4">
    <source>
        <dbReference type="Proteomes" id="UP001487740"/>
    </source>
</evidence>
<organism evidence="3 4">
    <name type="scientific">Scylla paramamosain</name>
    <name type="common">Mud crab</name>
    <dbReference type="NCBI Taxonomy" id="85552"/>
    <lineage>
        <taxon>Eukaryota</taxon>
        <taxon>Metazoa</taxon>
        <taxon>Ecdysozoa</taxon>
        <taxon>Arthropoda</taxon>
        <taxon>Crustacea</taxon>
        <taxon>Multicrustacea</taxon>
        <taxon>Malacostraca</taxon>
        <taxon>Eumalacostraca</taxon>
        <taxon>Eucarida</taxon>
        <taxon>Decapoda</taxon>
        <taxon>Pleocyemata</taxon>
        <taxon>Brachyura</taxon>
        <taxon>Eubrachyura</taxon>
        <taxon>Portunoidea</taxon>
        <taxon>Portunidae</taxon>
        <taxon>Portuninae</taxon>
        <taxon>Scylla</taxon>
    </lineage>
</organism>
<protein>
    <submittedName>
        <fullName evidence="3">Uncharacterized protein</fullName>
    </submittedName>
</protein>
<evidence type="ECO:0000256" key="2">
    <source>
        <dbReference type="SAM" id="SignalP"/>
    </source>
</evidence>